<dbReference type="InterPro" id="IPR013783">
    <property type="entry name" value="Ig-like_fold"/>
</dbReference>
<dbReference type="GO" id="GO:0005975">
    <property type="term" value="P:carbohydrate metabolic process"/>
    <property type="evidence" value="ECO:0007669"/>
    <property type="project" value="InterPro"/>
</dbReference>
<dbReference type="Gene3D" id="2.60.420.10">
    <property type="entry name" value="Maltose phosphorylase, domain 3"/>
    <property type="match status" value="1"/>
</dbReference>
<comment type="catalytic activity">
    <reaction evidence="1">
        <text>Hydrolysis of terminal non-reducing alpha-L-rhamnose residues in alpha-L-rhamnosides.</text>
        <dbReference type="EC" id="3.2.1.40"/>
    </reaction>
</comment>
<dbReference type="InterPro" id="IPR008928">
    <property type="entry name" value="6-hairpin_glycosidase_sf"/>
</dbReference>
<feature type="domain" description="Alpha-L-rhamnosidase six-hairpin glycosidase" evidence="7">
    <location>
        <begin position="489"/>
        <end position="821"/>
    </location>
</feature>
<sequence>MKLVCHCLFYFLLLSLNAWAVKNAPPTLTRLRCDYRDNPLGIERRQPRLSWQLVSDIRGQKQTAYRILVSDNPKLLAANQGDFWDSGKQVSDQSIQVVYEGKPLRASRLYFWKVQTWDKDGQPSAWSKTASWQMGLLTPADWGKAQWIALEDLPASERIVPFVHNPVSKKPLGDRKSAQNALPQFRKEFTLKKPLKRATAFISGLGHYELSLNGQRVKDHFIDPGWTNYDQYALYATYDLTPSLAKGTNVVSVLLGNGFYNIPVERYRKIVGSFGYPKLICKLQLEYIDGTQEEVVTDQSWKVTKSPITYSSIYGGEDWNATLEQTGWMSAGYDDSNWQIPLVVQGPPRLHSQTAPPVKIMETFAPVRITEPKAGIFVVDLGQNMSGIPQISVRGKTGSVVRITPGELLGNDSLVTQQATGDPHFYQYTLKGSGTETWQPRFTYYGFRYLQIEGAVPDQRLVSTVSNPPGDLPVLTAVKGLHIRGSAETVGTFSCSNELFNRIDRLIDWAIKSNMVSTLTDCPHREKLGWLEETHLMSGSARYTYDLATLLPKIIQDMQSAQLANGLIPDIAPEYTAFVSGFRDSPEWGSAGAILPWYTYQWYGDKSILLDSYDMMKKYVNYLGTKASDHILTHGLGDWCDLGPKPPGESQLTPKGITATATYYYDLTILEKTARLLRKTADADHYRQLAESVKQAFNRKYYDAEKGYYGSGSQTSNAMPIYMNLVTPENKAAVTASLLKSLQENNYSLTAGGIGFRYLLLALTKVDASDAIYAMNNRSDVPGYGYQLAHGATALTESWPALRFVSNNHFMLGHLMEWLYSGLGGIQQDENVPGFKAIVIKPEVVGDITHTNVRYVSPYGPIRSEWKKTGSQLELTVSIPANTTATVFLPASTADRISESGKSLENRNDIKVLRTENGKSGLGIGSGTYVFSVKGQ</sequence>
<evidence type="ECO:0000259" key="8">
    <source>
        <dbReference type="Pfam" id="PF17390"/>
    </source>
</evidence>
<evidence type="ECO:0000259" key="5">
    <source>
        <dbReference type="Pfam" id="PF05592"/>
    </source>
</evidence>
<dbReference type="Pfam" id="PF17389">
    <property type="entry name" value="Bac_rhamnosid6H"/>
    <property type="match status" value="1"/>
</dbReference>
<feature type="domain" description="Alpha-L-rhamnosidase concanavalin-like" evidence="5">
    <location>
        <begin position="373"/>
        <end position="459"/>
    </location>
</feature>
<name>A0A3P1BKK5_9BACT</name>
<dbReference type="Gene3D" id="2.60.120.260">
    <property type="entry name" value="Galactose-binding domain-like"/>
    <property type="match status" value="2"/>
</dbReference>
<dbReference type="PANTHER" id="PTHR33307:SF11">
    <property type="entry name" value="ALPHA-L-RHAMNOSIDASE"/>
    <property type="match status" value="1"/>
</dbReference>
<dbReference type="PIRSF" id="PIRSF010631">
    <property type="entry name" value="A-rhamnsds"/>
    <property type="match status" value="1"/>
</dbReference>
<evidence type="ECO:0000256" key="4">
    <source>
        <dbReference type="SAM" id="SignalP"/>
    </source>
</evidence>
<dbReference type="InterPro" id="IPR013737">
    <property type="entry name" value="Bac_rhamnosid_N"/>
</dbReference>
<dbReference type="Pfam" id="PF25788">
    <property type="entry name" value="Ig_Rha78A_N"/>
    <property type="match status" value="1"/>
</dbReference>
<keyword evidence="10" id="KW-1185">Reference proteome</keyword>
<evidence type="ECO:0000256" key="3">
    <source>
        <dbReference type="ARBA" id="ARBA00022801"/>
    </source>
</evidence>
<dbReference type="AlphaFoldDB" id="A0A3P1BKK5"/>
<evidence type="ECO:0000259" key="7">
    <source>
        <dbReference type="Pfam" id="PF17389"/>
    </source>
</evidence>
<evidence type="ECO:0000259" key="6">
    <source>
        <dbReference type="Pfam" id="PF08531"/>
    </source>
</evidence>
<dbReference type="InterPro" id="IPR016007">
    <property type="entry name" value="Alpha_rhamnosid"/>
</dbReference>
<proteinExistence type="predicted"/>
<organism evidence="9 10">
    <name type="scientific">Larkinella rosea</name>
    <dbReference type="NCBI Taxonomy" id="2025312"/>
    <lineage>
        <taxon>Bacteria</taxon>
        <taxon>Pseudomonadati</taxon>
        <taxon>Bacteroidota</taxon>
        <taxon>Cytophagia</taxon>
        <taxon>Cytophagales</taxon>
        <taxon>Spirosomataceae</taxon>
        <taxon>Larkinella</taxon>
    </lineage>
</organism>
<dbReference type="EC" id="3.2.1.40" evidence="2"/>
<keyword evidence="3" id="KW-0378">Hydrolase</keyword>
<evidence type="ECO:0000313" key="10">
    <source>
        <dbReference type="Proteomes" id="UP000271925"/>
    </source>
</evidence>
<dbReference type="Gene3D" id="2.60.40.10">
    <property type="entry name" value="Immunoglobulins"/>
    <property type="match status" value="1"/>
</dbReference>
<feature type="signal peptide" evidence="4">
    <location>
        <begin position="1"/>
        <end position="20"/>
    </location>
</feature>
<protein>
    <recommendedName>
        <fullName evidence="2">alpha-L-rhamnosidase</fullName>
        <ecNumber evidence="2">3.2.1.40</ecNumber>
    </recommendedName>
</protein>
<dbReference type="GO" id="GO:0030596">
    <property type="term" value="F:alpha-L-rhamnosidase activity"/>
    <property type="evidence" value="ECO:0007669"/>
    <property type="project" value="UniProtKB-EC"/>
</dbReference>
<dbReference type="Proteomes" id="UP000271925">
    <property type="component" value="Unassembled WGS sequence"/>
</dbReference>
<dbReference type="PANTHER" id="PTHR33307">
    <property type="entry name" value="ALPHA-RHAMNOSIDASE (EUROFUNG)"/>
    <property type="match status" value="1"/>
</dbReference>
<dbReference type="OrthoDB" id="9815108at2"/>
<dbReference type="InterPro" id="IPR008902">
    <property type="entry name" value="Rhamnosid_concanavalin"/>
</dbReference>
<dbReference type="SUPFAM" id="SSF48208">
    <property type="entry name" value="Six-hairpin glycosidases"/>
    <property type="match status" value="1"/>
</dbReference>
<evidence type="ECO:0000256" key="2">
    <source>
        <dbReference type="ARBA" id="ARBA00012652"/>
    </source>
</evidence>
<dbReference type="Pfam" id="PF05592">
    <property type="entry name" value="Bac_rhamnosid"/>
    <property type="match status" value="1"/>
</dbReference>
<dbReference type="EMBL" id="RQJO01000010">
    <property type="protein sequence ID" value="RRB01214.1"/>
    <property type="molecule type" value="Genomic_DNA"/>
</dbReference>
<comment type="caution">
    <text evidence="9">The sequence shown here is derived from an EMBL/GenBank/DDBJ whole genome shotgun (WGS) entry which is preliminary data.</text>
</comment>
<evidence type="ECO:0000313" key="9">
    <source>
        <dbReference type="EMBL" id="RRB01214.1"/>
    </source>
</evidence>
<feature type="domain" description="Alpha-L-rhamnosidase C-terminal" evidence="8">
    <location>
        <begin position="825"/>
        <end position="902"/>
    </location>
</feature>
<reference evidence="9 10" key="1">
    <citation type="submission" date="2018-11" db="EMBL/GenBank/DDBJ databases">
        <authorList>
            <person name="Zhou Z."/>
            <person name="Wang G."/>
        </authorList>
    </citation>
    <scope>NUCLEOTIDE SEQUENCE [LARGE SCALE GENOMIC DNA]</scope>
    <source>
        <strain evidence="9 10">KCTC52004</strain>
    </source>
</reference>
<gene>
    <name evidence="9" type="ORF">EHT25_23870</name>
</gene>
<feature type="chain" id="PRO_5018184722" description="alpha-L-rhamnosidase" evidence="4">
    <location>
        <begin position="21"/>
        <end position="936"/>
    </location>
</feature>
<dbReference type="InterPro" id="IPR035398">
    <property type="entry name" value="Bac_rhamnosid_C"/>
</dbReference>
<dbReference type="InterPro" id="IPR012341">
    <property type="entry name" value="6hp_glycosidase-like_sf"/>
</dbReference>
<feature type="domain" description="Bacterial alpha-L-rhamnosidase N-terminal" evidence="6">
    <location>
        <begin position="194"/>
        <end position="362"/>
    </location>
</feature>
<dbReference type="Pfam" id="PF08531">
    <property type="entry name" value="Bac_rhamnosid_N"/>
    <property type="match status" value="1"/>
</dbReference>
<evidence type="ECO:0000256" key="1">
    <source>
        <dbReference type="ARBA" id="ARBA00001445"/>
    </source>
</evidence>
<accession>A0A3P1BKK5</accession>
<dbReference type="InterPro" id="IPR035396">
    <property type="entry name" value="Bac_rhamnosid6H"/>
</dbReference>
<dbReference type="Gene3D" id="1.50.10.10">
    <property type="match status" value="1"/>
</dbReference>
<keyword evidence="4" id="KW-0732">Signal</keyword>
<dbReference type="Pfam" id="PF17390">
    <property type="entry name" value="Bac_rhamnosid_C"/>
    <property type="match status" value="1"/>
</dbReference>
<dbReference type="RefSeq" id="WP_124877676.1">
    <property type="nucleotide sequence ID" value="NZ_RQJO01000010.1"/>
</dbReference>